<dbReference type="InterPro" id="IPR042197">
    <property type="entry name" value="Apaf_helical"/>
</dbReference>
<dbReference type="RefSeq" id="XP_027120385.1">
    <property type="nucleotide sequence ID" value="XM_027264584.2"/>
</dbReference>
<dbReference type="FunFam" id="3.40.50.300:FF:001091">
    <property type="entry name" value="Probable disease resistance protein At1g61300"/>
    <property type="match status" value="1"/>
</dbReference>
<name>A0A6P6WYH4_COFAR</name>
<keyword evidence="5" id="KW-0433">Leucine-rich repeat</keyword>
<dbReference type="InterPro" id="IPR002182">
    <property type="entry name" value="NB-ARC"/>
</dbReference>
<dbReference type="AlphaFoldDB" id="A0A6P6WYH4"/>
<evidence type="ECO:0000256" key="10">
    <source>
        <dbReference type="ARBA" id="ARBA00022840"/>
    </source>
</evidence>
<dbReference type="Gene3D" id="3.80.10.10">
    <property type="entry name" value="Ribonuclease Inhibitor"/>
    <property type="match status" value="1"/>
</dbReference>
<dbReference type="Pfam" id="PF00931">
    <property type="entry name" value="NB-ARC"/>
    <property type="match status" value="1"/>
</dbReference>
<evidence type="ECO:0000259" key="14">
    <source>
        <dbReference type="Pfam" id="PF23598"/>
    </source>
</evidence>
<feature type="domain" description="Disease resistance protein winged helix" evidence="13">
    <location>
        <begin position="743"/>
        <end position="812"/>
    </location>
</feature>
<dbReference type="Proteomes" id="UP001652660">
    <property type="component" value="Chromosome 3e"/>
</dbReference>
<dbReference type="InterPro" id="IPR055414">
    <property type="entry name" value="LRR_R13L4/SHOC2-like"/>
</dbReference>
<dbReference type="GO" id="GO:0005737">
    <property type="term" value="C:cytoplasm"/>
    <property type="evidence" value="ECO:0007669"/>
    <property type="project" value="UniProtKB-SubCell"/>
</dbReference>
<evidence type="ECO:0000256" key="2">
    <source>
        <dbReference type="ARBA" id="ARBA00004496"/>
    </source>
</evidence>
<feature type="region of interest" description="Disordered" evidence="11">
    <location>
        <begin position="455"/>
        <end position="477"/>
    </location>
</feature>
<feature type="domain" description="NB-ARC" evidence="12">
    <location>
        <begin position="490"/>
        <end position="660"/>
    </location>
</feature>
<dbReference type="SUPFAM" id="SSF52058">
    <property type="entry name" value="L domain-like"/>
    <property type="match status" value="1"/>
</dbReference>
<keyword evidence="6" id="KW-0381">Hypersensitive response</keyword>
<proteinExistence type="inferred from homology"/>
<evidence type="ECO:0000256" key="6">
    <source>
        <dbReference type="ARBA" id="ARBA00022667"/>
    </source>
</evidence>
<evidence type="ECO:0000313" key="16">
    <source>
        <dbReference type="RefSeq" id="XP_027120385.1"/>
    </source>
</evidence>
<dbReference type="InterPro" id="IPR032675">
    <property type="entry name" value="LRR_dom_sf"/>
</dbReference>
<dbReference type="PRINTS" id="PR00364">
    <property type="entry name" value="DISEASERSIST"/>
</dbReference>
<evidence type="ECO:0000256" key="8">
    <source>
        <dbReference type="ARBA" id="ARBA00022741"/>
    </source>
</evidence>
<dbReference type="Gene3D" id="1.10.10.10">
    <property type="entry name" value="Winged helix-like DNA-binding domain superfamily/Winged helix DNA-binding domain"/>
    <property type="match status" value="1"/>
</dbReference>
<dbReference type="PANTHER" id="PTHR23155">
    <property type="entry name" value="DISEASE RESISTANCE PROTEIN RP"/>
    <property type="match status" value="1"/>
</dbReference>
<dbReference type="InterPro" id="IPR027417">
    <property type="entry name" value="P-loop_NTPase"/>
</dbReference>
<accession>A0A6P6WYH4</accession>
<keyword evidence="8" id="KW-0547">Nucleotide-binding</keyword>
<organism evidence="15 16">
    <name type="scientific">Coffea arabica</name>
    <name type="common">Arabian coffee</name>
    <dbReference type="NCBI Taxonomy" id="13443"/>
    <lineage>
        <taxon>Eukaryota</taxon>
        <taxon>Viridiplantae</taxon>
        <taxon>Streptophyta</taxon>
        <taxon>Embryophyta</taxon>
        <taxon>Tracheophyta</taxon>
        <taxon>Spermatophyta</taxon>
        <taxon>Magnoliopsida</taxon>
        <taxon>eudicotyledons</taxon>
        <taxon>Gunneridae</taxon>
        <taxon>Pentapetalae</taxon>
        <taxon>asterids</taxon>
        <taxon>lamiids</taxon>
        <taxon>Gentianales</taxon>
        <taxon>Rubiaceae</taxon>
        <taxon>Ixoroideae</taxon>
        <taxon>Gardenieae complex</taxon>
        <taxon>Bertiereae - Coffeeae clade</taxon>
        <taxon>Coffeeae</taxon>
        <taxon>Coffea</taxon>
    </lineage>
</organism>
<dbReference type="InterPro" id="IPR036388">
    <property type="entry name" value="WH-like_DNA-bd_sf"/>
</dbReference>
<evidence type="ECO:0000256" key="3">
    <source>
        <dbReference type="ARBA" id="ARBA00008894"/>
    </source>
</evidence>
<dbReference type="GO" id="GO:0051607">
    <property type="term" value="P:defense response to virus"/>
    <property type="evidence" value="ECO:0007669"/>
    <property type="project" value="UniProtKB-ARBA"/>
</dbReference>
<dbReference type="PANTHER" id="PTHR23155:SF1152">
    <property type="entry name" value="AAA+ ATPASE DOMAIN-CONTAINING PROTEIN"/>
    <property type="match status" value="1"/>
</dbReference>
<dbReference type="FunFam" id="1.10.10.10:FF:000322">
    <property type="entry name" value="Probable disease resistance protein At1g63360"/>
    <property type="match status" value="1"/>
</dbReference>
<keyword evidence="9" id="KW-0611">Plant defense</keyword>
<reference evidence="16" key="2">
    <citation type="submission" date="2025-08" db="UniProtKB">
        <authorList>
            <consortium name="RefSeq"/>
        </authorList>
    </citation>
    <scope>IDENTIFICATION</scope>
    <source>
        <tissue evidence="16">Leaves</tissue>
    </source>
</reference>
<gene>
    <name evidence="16" type="primary">LOC113737340</name>
</gene>
<evidence type="ECO:0000256" key="9">
    <source>
        <dbReference type="ARBA" id="ARBA00022821"/>
    </source>
</evidence>
<comment type="subcellular location">
    <subcellularLocation>
        <location evidence="2">Cytoplasm</location>
    </subcellularLocation>
</comment>
<evidence type="ECO:0000259" key="13">
    <source>
        <dbReference type="Pfam" id="PF23559"/>
    </source>
</evidence>
<dbReference type="GO" id="GO:0043531">
    <property type="term" value="F:ADP binding"/>
    <property type="evidence" value="ECO:0007669"/>
    <property type="project" value="InterPro"/>
</dbReference>
<evidence type="ECO:0000256" key="7">
    <source>
        <dbReference type="ARBA" id="ARBA00022737"/>
    </source>
</evidence>
<dbReference type="InterPro" id="IPR044974">
    <property type="entry name" value="Disease_R_plants"/>
</dbReference>
<keyword evidence="10" id="KW-0067">ATP-binding</keyword>
<dbReference type="Gene3D" id="3.40.50.300">
    <property type="entry name" value="P-loop containing nucleotide triphosphate hydrolases"/>
    <property type="match status" value="1"/>
</dbReference>
<protein>
    <submittedName>
        <fullName evidence="16">Late blight resistance protein homolog R1A-3</fullName>
    </submittedName>
</protein>
<feature type="domain" description="Disease resistance R13L4/SHOC-2-like LRR" evidence="14">
    <location>
        <begin position="884"/>
        <end position="1172"/>
    </location>
</feature>
<evidence type="ECO:0000256" key="4">
    <source>
        <dbReference type="ARBA" id="ARBA00022490"/>
    </source>
</evidence>
<evidence type="ECO:0000256" key="11">
    <source>
        <dbReference type="SAM" id="MobiDB-lite"/>
    </source>
</evidence>
<evidence type="ECO:0000259" key="12">
    <source>
        <dbReference type="Pfam" id="PF00931"/>
    </source>
</evidence>
<dbReference type="SUPFAM" id="SSF52540">
    <property type="entry name" value="P-loop containing nucleoside triphosphate hydrolases"/>
    <property type="match status" value="1"/>
</dbReference>
<dbReference type="Gene3D" id="1.10.8.430">
    <property type="entry name" value="Helical domain of apoptotic protease-activating factors"/>
    <property type="match status" value="1"/>
</dbReference>
<dbReference type="Pfam" id="PF23598">
    <property type="entry name" value="LRR_14"/>
    <property type="match status" value="1"/>
</dbReference>
<comment type="similarity">
    <text evidence="3">Belongs to the disease resistance NB-LRR family.</text>
</comment>
<dbReference type="Pfam" id="PF23559">
    <property type="entry name" value="WHD_DRP"/>
    <property type="match status" value="1"/>
</dbReference>
<evidence type="ECO:0000313" key="15">
    <source>
        <dbReference type="Proteomes" id="UP001652660"/>
    </source>
</evidence>
<reference evidence="15" key="1">
    <citation type="journal article" date="2025" name="Foods">
        <title>Unveiling the Microbial Signatures of Arabica Coffee Cherries: Insights into Ripeness Specific Diversity, Functional Traits, and Implications for Quality and Safety.</title>
        <authorList>
            <consortium name="RefSeq"/>
            <person name="Tenea G.N."/>
            <person name="Cifuentes V."/>
            <person name="Reyes P."/>
            <person name="Cevallos-Vallejos M."/>
        </authorList>
    </citation>
    <scope>NUCLEOTIDE SEQUENCE [LARGE SCALE GENOMIC DNA]</scope>
</reference>
<sequence length="1214" mass="139222">MTEESLPGSWQSVKQLNNYLVASTLNARRAQVRKALLLDNHQRHYQFVPSHLVEAIKDIKLLKLFLICARKWSSSNDLYFESYNDAKKASLPFFLSDINNTVLGATESSPSKKVSLHSCISYIEDVVNKYEEFNKYEEEIDYLSSRSETDAAVTFIVCHEVIPEFLKQIKSFKQEIIQVYITVISCGSLHLNSCMRDDELVEFIDFILQNLVDLLTVMSSGYGALLAQLRALEKKLTFLKSFILFAKLRGTVDIPSLLFTHIEVVVLIAACLSYMCSLWDDAEAMYNPEHCSIICEQLEMIKPVDIHVYEIYMQVRRASSTSASLHTTMMDQQILNNFNDSLISCLWDLLCCSSSFMGSVKDEMQILDAGLRFFRSILKEPKEHMDELNEKIGALLTEAGIIICLLLLNRTKEGEPDSLESTKALDFYDMLVNTNIHIKHVKDQISGSSIIGSPPSNHSFQEQGGCKPSSHMPSEGKKPITHEVMVGLDDEAEKVIDRLISGQEHLEIVPIVGMAGLGKTTLAKKVYNDNSIIYNFHIRFWCTVSQEFNVKKLLLQILHSDGENEKLEFLDEDELLQKLYQKLKGNRYLVVFYDIWDIRAWNELRYSFPDNNKRNRILFTSRFSNVASQVEYGGQPHNLRPLTEKESCELLQRKVFGEEDCPQPLCGFGMEIAQKCKGLPLTVVVVAGILATIEHEVWAWEEFSERLTLTMVSSTELCKKSLELSYEYLPYRLKVCLLYFAAFQEDEIIGTKNLMRLWIAEGFVENVEGKRLEDIAEEYMMDLIGRNLVMISERRSSGGVKSCCIHDLLFEFCKIQAKEKNFLQVLRGFDELSTFNEPPNLPLLSIFSSGEDFIKSKLFCPHLRTLLFFDQTAARYFQLADTSFPFSIYKRLNVLKLDHIHLMQEELPEEVESLLNLRYLAIRAKNIPPSIAKISNLETFSLKHCREVTLPGTIWSMKKLRHLHVRPGPAVIGRLPKDNAVENSSTLLNLDTLSNLDLPFNQEGENIMRKIQNIRKLRISSTMAGRNVCCNMSRLESLESLTLLLIDPLRKGSLLDSLRSRNIELSLPMSLKKLLLAGLFLPCSKMQLIEQLPNLEVLKLHHDSLYGGSWELTKGGFTKLRVLTFSQLDIVEWTESDPDSDDYFPCLQQLNLEFSWKLEKFPSCLERISTLEKIKMKHWKSNDHDRVLCLVRGIEESQRNYGNENLKIITQRIY</sequence>
<dbReference type="GO" id="GO:0005524">
    <property type="term" value="F:ATP binding"/>
    <property type="evidence" value="ECO:0007669"/>
    <property type="project" value="UniProtKB-KW"/>
</dbReference>
<keyword evidence="7" id="KW-0677">Repeat</keyword>
<dbReference type="GeneID" id="113737340"/>
<evidence type="ECO:0000256" key="1">
    <source>
        <dbReference type="ARBA" id="ARBA00002074"/>
    </source>
</evidence>
<keyword evidence="15" id="KW-1185">Reference proteome</keyword>
<comment type="function">
    <text evidence="1">Confers resistance to late blight (Phytophthora infestans) races carrying the avirulence gene Avr1. Resistance proteins guard the plant against pathogens that contain an appropriate avirulence protein via an indirect interaction with this avirulence protein. That triggers a defense system including the hypersensitive response, which restricts the pathogen growth.</text>
</comment>
<evidence type="ECO:0000256" key="5">
    <source>
        <dbReference type="ARBA" id="ARBA00022614"/>
    </source>
</evidence>
<keyword evidence="4" id="KW-0963">Cytoplasm</keyword>
<dbReference type="InterPro" id="IPR058922">
    <property type="entry name" value="WHD_DRP"/>
</dbReference>
<dbReference type="GO" id="GO:0009626">
    <property type="term" value="P:plant-type hypersensitive response"/>
    <property type="evidence" value="ECO:0007669"/>
    <property type="project" value="UniProtKB-KW"/>
</dbReference>